<keyword evidence="2" id="KW-1185">Reference proteome</keyword>
<dbReference type="RefSeq" id="WP_373390496.1">
    <property type="nucleotide sequence ID" value="NZ_JBCFQK010000003.1"/>
</dbReference>
<protein>
    <submittedName>
        <fullName evidence="1">Uncharacterized protein</fullName>
    </submittedName>
</protein>
<reference evidence="1 2" key="1">
    <citation type="submission" date="2024-04" db="EMBL/GenBank/DDBJ databases">
        <title>New Clade of Flavobacterium.</title>
        <authorList>
            <person name="Matos L."/>
            <person name="Proenca D.N."/>
            <person name="Fransisco R.M."/>
            <person name="Chung A.P."/>
            <person name="Maccario L."/>
            <person name="Sorensen S.J."/>
            <person name="Morais P.V."/>
        </authorList>
    </citation>
    <scope>NUCLEOTIDE SEQUENCE [LARGE SCALE GENOMIC DNA]</scope>
    <source>
        <strain evidence="1 2">FBOR7N2.3</strain>
    </source>
</reference>
<gene>
    <name evidence="1" type="ORF">AAGV33_03135</name>
</gene>
<proteinExistence type="predicted"/>
<dbReference type="EMBL" id="JBCFQK010000003">
    <property type="protein sequence ID" value="MFA9193386.1"/>
    <property type="molecule type" value="Genomic_DNA"/>
</dbReference>
<name>A0ABV4TH03_9FLAO</name>
<evidence type="ECO:0000313" key="2">
    <source>
        <dbReference type="Proteomes" id="UP001574170"/>
    </source>
</evidence>
<accession>A0ABV4TH03</accession>
<comment type="caution">
    <text evidence="1">The sequence shown here is derived from an EMBL/GenBank/DDBJ whole genome shotgun (WGS) entry which is preliminary data.</text>
</comment>
<evidence type="ECO:0000313" key="1">
    <source>
        <dbReference type="EMBL" id="MFA9193386.1"/>
    </source>
</evidence>
<dbReference type="Proteomes" id="UP001574170">
    <property type="component" value="Unassembled WGS sequence"/>
</dbReference>
<sequence length="45" mass="5479">MKSSNTEYFFDIYMLENKKLIEKEWKNLEGNTIKSIMNKKSRKYG</sequence>
<organism evidence="1 2">
    <name type="scientific">Flavobacterium magnesitis</name>
    <dbReference type="NCBI Taxonomy" id="3138077"/>
    <lineage>
        <taxon>Bacteria</taxon>
        <taxon>Pseudomonadati</taxon>
        <taxon>Bacteroidota</taxon>
        <taxon>Flavobacteriia</taxon>
        <taxon>Flavobacteriales</taxon>
        <taxon>Flavobacteriaceae</taxon>
        <taxon>Flavobacterium</taxon>
    </lineage>
</organism>